<gene>
    <name evidence="1" type="ORF">MSAN_01512200</name>
</gene>
<comment type="caution">
    <text evidence="1">The sequence shown here is derived from an EMBL/GenBank/DDBJ whole genome shotgun (WGS) entry which is preliminary data.</text>
</comment>
<name>A0A8H7CWM4_9AGAR</name>
<keyword evidence="2" id="KW-1185">Reference proteome</keyword>
<organism evidence="1 2">
    <name type="scientific">Mycena sanguinolenta</name>
    <dbReference type="NCBI Taxonomy" id="230812"/>
    <lineage>
        <taxon>Eukaryota</taxon>
        <taxon>Fungi</taxon>
        <taxon>Dikarya</taxon>
        <taxon>Basidiomycota</taxon>
        <taxon>Agaricomycotina</taxon>
        <taxon>Agaricomycetes</taxon>
        <taxon>Agaricomycetidae</taxon>
        <taxon>Agaricales</taxon>
        <taxon>Marasmiineae</taxon>
        <taxon>Mycenaceae</taxon>
        <taxon>Mycena</taxon>
    </lineage>
</organism>
<evidence type="ECO:0008006" key="3">
    <source>
        <dbReference type="Google" id="ProtNLM"/>
    </source>
</evidence>
<sequence>MDLQPHSEAESALVSTTNTTGSDARYAGAFFPQASAFSIRDGAFTSNITNNVYSLPPEQPSEFQTIRLGDMKLVNEVSFSPQFGVVGCQTRRVGVRWIYHAEIRRDPGTVTVAIYQGDGAEEEWRQHITKYESIRHPHIMQLYGLVSAKGLYAMVFHDELIPYAQFLRRFQHSHILSTYIRAYCSTEFQEATNYMYDLFRKPSIDYNTPAWIRSATGALCLDLTQGGPETGFDLPWRGLGNLHVLRVKNVSLNAPNFEDILTSSLSEDQYHELCSERPIARFQWFQVSTQHPVGPGIFQLDSQNGTCLGITEPLILLEAETNQNWNQSNVGERLPNSWIRFDSRLTPGLRRKLWTKTYELQKAWLAQANHIFTELEDKRRIENYVCVDYVHFSLRIADMHCIPEGYLFICPAQHFRASIAPHAHLYQWPACPAYWSLDPSGAACLTTEDAGILGFPAIHTETVIGGDSWDGSVYQGLLRFHESKRFDPNSREVARQFGYPLFEVLSDLGSKVPFPARCVEKWRCEEEEDPVLCRELGHYL</sequence>
<protein>
    <recommendedName>
        <fullName evidence="3">Protein kinase domain-containing protein</fullName>
    </recommendedName>
</protein>
<dbReference type="Proteomes" id="UP000623467">
    <property type="component" value="Unassembled WGS sequence"/>
</dbReference>
<reference evidence="1" key="1">
    <citation type="submission" date="2020-05" db="EMBL/GenBank/DDBJ databases">
        <title>Mycena genomes resolve the evolution of fungal bioluminescence.</title>
        <authorList>
            <person name="Tsai I.J."/>
        </authorList>
    </citation>
    <scope>NUCLEOTIDE SEQUENCE</scope>
    <source>
        <strain evidence="1">160909Yilan</strain>
    </source>
</reference>
<evidence type="ECO:0000313" key="2">
    <source>
        <dbReference type="Proteomes" id="UP000623467"/>
    </source>
</evidence>
<dbReference type="EMBL" id="JACAZH010000012">
    <property type="protein sequence ID" value="KAF7353244.1"/>
    <property type="molecule type" value="Genomic_DNA"/>
</dbReference>
<proteinExistence type="predicted"/>
<evidence type="ECO:0000313" key="1">
    <source>
        <dbReference type="EMBL" id="KAF7353244.1"/>
    </source>
</evidence>
<dbReference type="AlphaFoldDB" id="A0A8H7CWM4"/>
<accession>A0A8H7CWM4</accession>